<evidence type="ECO:0000256" key="2">
    <source>
        <dbReference type="ARBA" id="ARBA00008593"/>
    </source>
</evidence>
<keyword evidence="4" id="KW-0808">Transferase</keyword>
<dbReference type="SUPFAM" id="SSF81301">
    <property type="entry name" value="Nucleotidyltransferase"/>
    <property type="match status" value="1"/>
</dbReference>
<dbReference type="GO" id="GO:0031499">
    <property type="term" value="C:TRAMP complex"/>
    <property type="evidence" value="ECO:0007669"/>
    <property type="project" value="TreeGrafter"/>
</dbReference>
<dbReference type="GO" id="GO:0003729">
    <property type="term" value="F:mRNA binding"/>
    <property type="evidence" value="ECO:0007669"/>
    <property type="project" value="TreeGrafter"/>
</dbReference>
<evidence type="ECO:0000256" key="14">
    <source>
        <dbReference type="ARBA" id="ARBA00082009"/>
    </source>
</evidence>
<evidence type="ECO:0000256" key="9">
    <source>
        <dbReference type="ARBA" id="ARBA00063831"/>
    </source>
</evidence>
<dbReference type="InterPro" id="IPR045862">
    <property type="entry name" value="Trf4-like"/>
</dbReference>
<feature type="compositionally biased region" description="Low complexity" evidence="16">
    <location>
        <begin position="598"/>
        <end position="621"/>
    </location>
</feature>
<evidence type="ECO:0000256" key="16">
    <source>
        <dbReference type="SAM" id="MobiDB-lite"/>
    </source>
</evidence>
<comment type="subunit">
    <text evidence="9">Component of a nuclear TRAMP-like complex, an ATP-dependent exosome regulatory complex consisting of a helicase (MTREX), an oligadenylate polymerase (TENT4B or TENT4A), and a substrate specific RNA-binding factor (ZCCHC7 or ZCCHC8). Several TRAMP-like complexes exist with specific compositions and are associated with nuclear, or nucleolar RNA exosomes.</text>
</comment>
<dbReference type="GO" id="GO:1990817">
    <property type="term" value="F:poly(A) RNA polymerase activity"/>
    <property type="evidence" value="ECO:0007669"/>
    <property type="project" value="UniProtKB-EC"/>
</dbReference>
<comment type="function">
    <text evidence="8">Terminal nucleotidyltransferase that catalyzes preferentially the transfer of ATP and GTP on RNA 3' poly(A) tail creating a heterogeneous 3' poly(A) tail leading to mRNAs stabilization by protecting mRNAs from active deadenylation. Also functions as a catalytic subunit of a TRAMP-like complex which has a poly(A) RNA polymerase activity and is involved in a post-transcriptional quality control mechanism. Polyadenylation with short oligo(A) tails is required for the degradative activity of the exosome on several of its nuclear RNA substrates. Has no terminal uridylyltransferase activity, and does not play a role in replication-dependent histone mRNA degradation via uridylation.</text>
</comment>
<dbReference type="FunFam" id="1.10.1410.10:FF:000003">
    <property type="entry name" value="non-canonical poly(A) RNA polymerase PAPD7"/>
    <property type="match status" value="1"/>
</dbReference>
<dbReference type="GO" id="GO:0005730">
    <property type="term" value="C:nucleolus"/>
    <property type="evidence" value="ECO:0007669"/>
    <property type="project" value="TreeGrafter"/>
</dbReference>
<dbReference type="Gene3D" id="1.10.1410.10">
    <property type="match status" value="1"/>
</dbReference>
<keyword evidence="20" id="KW-1185">Reference proteome</keyword>
<evidence type="ECO:0000259" key="17">
    <source>
        <dbReference type="Pfam" id="PF03828"/>
    </source>
</evidence>
<evidence type="ECO:0000256" key="7">
    <source>
        <dbReference type="ARBA" id="ARBA00048830"/>
    </source>
</evidence>
<dbReference type="SUPFAM" id="SSF81631">
    <property type="entry name" value="PAP/OAS1 substrate-binding domain"/>
    <property type="match status" value="1"/>
</dbReference>
<evidence type="ECO:0000313" key="19">
    <source>
        <dbReference type="EMBL" id="KAK7138914.1"/>
    </source>
</evidence>
<evidence type="ECO:0000259" key="18">
    <source>
        <dbReference type="Pfam" id="PF22600"/>
    </source>
</evidence>
<evidence type="ECO:0000313" key="20">
    <source>
        <dbReference type="Proteomes" id="UP001364617"/>
    </source>
</evidence>
<dbReference type="GO" id="GO:0031123">
    <property type="term" value="P:RNA 3'-end processing"/>
    <property type="evidence" value="ECO:0007669"/>
    <property type="project" value="TreeGrafter"/>
</dbReference>
<dbReference type="CDD" id="cd05402">
    <property type="entry name" value="NT_PAP_TUTase"/>
    <property type="match status" value="1"/>
</dbReference>
<dbReference type="FunFam" id="3.30.460.10:FF:000006">
    <property type="entry name" value="non-canonical poly(A) RNA polymerase PAPD5"/>
    <property type="match status" value="1"/>
</dbReference>
<feature type="compositionally biased region" description="Basic residues" evidence="16">
    <location>
        <begin position="142"/>
        <end position="156"/>
    </location>
</feature>
<dbReference type="GO" id="GO:0070568">
    <property type="term" value="F:guanylyltransferase activity"/>
    <property type="evidence" value="ECO:0007669"/>
    <property type="project" value="UniProtKB-ARBA"/>
</dbReference>
<organism evidence="19 20">
    <name type="scientific">Phoxinus phoxinus</name>
    <name type="common">Eurasian minnow</name>
    <dbReference type="NCBI Taxonomy" id="58324"/>
    <lineage>
        <taxon>Eukaryota</taxon>
        <taxon>Metazoa</taxon>
        <taxon>Chordata</taxon>
        <taxon>Craniata</taxon>
        <taxon>Vertebrata</taxon>
        <taxon>Euteleostomi</taxon>
        <taxon>Actinopterygii</taxon>
        <taxon>Neopterygii</taxon>
        <taxon>Teleostei</taxon>
        <taxon>Ostariophysi</taxon>
        <taxon>Cypriniformes</taxon>
        <taxon>Leuciscidae</taxon>
        <taxon>Phoxininae</taxon>
        <taxon>Phoxinus</taxon>
    </lineage>
</organism>
<dbReference type="GO" id="GO:0043634">
    <property type="term" value="P:polyadenylation-dependent ncRNA catabolic process"/>
    <property type="evidence" value="ECO:0007669"/>
    <property type="project" value="TreeGrafter"/>
</dbReference>
<comment type="catalytic activity">
    <reaction evidence="7">
        <text>RNA(n) + ATP = RNA(n)-3'-adenine ribonucleotide + diphosphate</text>
        <dbReference type="Rhea" id="RHEA:11332"/>
        <dbReference type="Rhea" id="RHEA-COMP:14527"/>
        <dbReference type="Rhea" id="RHEA-COMP:17347"/>
        <dbReference type="ChEBI" id="CHEBI:30616"/>
        <dbReference type="ChEBI" id="CHEBI:33019"/>
        <dbReference type="ChEBI" id="CHEBI:140395"/>
        <dbReference type="ChEBI" id="CHEBI:173115"/>
        <dbReference type="EC" id="2.7.7.19"/>
    </reaction>
</comment>
<comment type="caution">
    <text evidence="19">The sequence shown here is derived from an EMBL/GenBank/DDBJ whole genome shotgun (WGS) entry which is preliminary data.</text>
</comment>
<feature type="compositionally biased region" description="Basic residues" evidence="16">
    <location>
        <begin position="168"/>
        <end position="190"/>
    </location>
</feature>
<dbReference type="PANTHER" id="PTHR23092">
    <property type="entry name" value="POLY(A) RNA POLYMERASE"/>
    <property type="match status" value="1"/>
</dbReference>
<dbReference type="Proteomes" id="UP001364617">
    <property type="component" value="Unassembled WGS sequence"/>
</dbReference>
<protein>
    <recommendedName>
        <fullName evidence="10">Terminal nucleotidyltransferase 4A</fullName>
        <ecNumber evidence="3">2.7.7.19</ecNumber>
    </recommendedName>
    <alternativeName>
        <fullName evidence="13">DNA polymerase sigma</fullName>
    </alternativeName>
    <alternativeName>
        <fullName evidence="12">Non-canonical poly(A) RNA polymerase PAPD7</fullName>
    </alternativeName>
    <alternativeName>
        <fullName evidence="11">PAP-associated domain-containing protein 7</fullName>
    </alternativeName>
    <alternativeName>
        <fullName evidence="15">TRAMP-like complex polyadenylate polymerase</fullName>
    </alternativeName>
    <alternativeName>
        <fullName evidence="14">Terminal guanylyltransferase</fullName>
    </alternativeName>
</protein>
<dbReference type="EMBL" id="JAYKXH010000017">
    <property type="protein sequence ID" value="KAK7138914.1"/>
    <property type="molecule type" value="Genomic_DNA"/>
</dbReference>
<sequence>MDPRVAWIQPEQKGPANALWMRVWETSQVNRTNTGQHQNHHHHNSLCVNSPAFDVYRTLASNANNSTIIKNNSTAIPGSGSVAHPLNGNTGDGDMTQKTGSVVDLASSCSKIRTTIPNVIAGNMNKGHPFFTCSENVLNNVNHHHHHHPPHPHLRHFNQEQQQQQSCMKRHPSHPAAIHNHHHHHHHPGRRKSDNKASTYGINYLLSNWTNVNGNYENSGTPWKTRKYNPGVDGLHEEIMDFYNFMSPRPEEATMRQEVVDRIESVIKELWPTADVQVFGSFSTGLFLPTSDIDLVVFGKWEKPPLQQLEQALKKHSVADPNSIKVLDKATVPIIKLTDQETEVKVDISFNVETGIKAASFIKEYVKKYTVLPYLIFVLKQFLLQRDLNEVFTGGISSYSLILMVISFLQLHPRIDARNPNMNLGILLIEFFELYGRHFNYLKTGIRIKNGGAYMAKEDIMKAMSNGYRPSMLCIEDPLLPGNDVGRSSYGAMQVKEAFDYAYIILGHAVSPLARSYPNKDSDSTLGRIIKVTQEVIDYREWIIKKWGGTGRHNSRLERNPGPSHKDSVDQVESVTLLGVGVEDQQQRDSVSPHSADSPMSLSSPQQHSSASSASSLSGSDIDSDSTPYVTPPVAPFPLQILPAGPLSSALQMGTGKARITAALTMPPATQARVSIPSNLSFHALPGRQTGPKLPLKGFHNPAVVHSPVLSNRNHIQYNRNTWRRRKRDSLPASVSR</sequence>
<evidence type="ECO:0000256" key="15">
    <source>
        <dbReference type="ARBA" id="ARBA00083848"/>
    </source>
</evidence>
<feature type="domain" description="Poly(A) RNA polymerase mitochondrial-like central palm" evidence="18">
    <location>
        <begin position="235"/>
        <end position="366"/>
    </location>
</feature>
<name>A0AAN9GY22_9TELE</name>
<dbReference type="Pfam" id="PF22600">
    <property type="entry name" value="MTPAP-like_central"/>
    <property type="match status" value="1"/>
</dbReference>
<dbReference type="GO" id="GO:0046872">
    <property type="term" value="F:metal ion binding"/>
    <property type="evidence" value="ECO:0007669"/>
    <property type="project" value="UniProtKB-KW"/>
</dbReference>
<evidence type="ECO:0000256" key="6">
    <source>
        <dbReference type="ARBA" id="ARBA00022842"/>
    </source>
</evidence>
<dbReference type="AlphaFoldDB" id="A0AAN9GY22"/>
<dbReference type="EC" id="2.7.7.19" evidence="3"/>
<evidence type="ECO:0000256" key="8">
    <source>
        <dbReference type="ARBA" id="ARBA00054414"/>
    </source>
</evidence>
<dbReference type="InterPro" id="IPR054708">
    <property type="entry name" value="MTPAP-like_central"/>
</dbReference>
<dbReference type="InterPro" id="IPR002058">
    <property type="entry name" value="PAP_assoc"/>
</dbReference>
<keyword evidence="6" id="KW-0460">Magnesium</keyword>
<feature type="domain" description="PAP-associated" evidence="17">
    <location>
        <begin position="423"/>
        <end position="482"/>
    </location>
</feature>
<evidence type="ECO:0000256" key="4">
    <source>
        <dbReference type="ARBA" id="ARBA00022679"/>
    </source>
</evidence>
<reference evidence="19 20" key="1">
    <citation type="submission" date="2024-02" db="EMBL/GenBank/DDBJ databases">
        <title>Chromosome-level genome assembly of the Eurasian Minnow (Phoxinus phoxinus).</title>
        <authorList>
            <person name="Oriowo T.O."/>
            <person name="Martin S."/>
            <person name="Stange M."/>
            <person name="Chrysostomakis Y."/>
            <person name="Brown T."/>
            <person name="Winkler S."/>
            <person name="Kukowka S."/>
            <person name="Myers E.W."/>
            <person name="Bohne A."/>
        </authorList>
    </citation>
    <scope>NUCLEOTIDE SEQUENCE [LARGE SCALE GENOMIC DNA]</scope>
    <source>
        <strain evidence="19">ZFMK-TIS-60720</strain>
        <tissue evidence="19">Whole Organism</tissue>
    </source>
</reference>
<keyword evidence="5" id="KW-0479">Metal-binding</keyword>
<evidence type="ECO:0000256" key="11">
    <source>
        <dbReference type="ARBA" id="ARBA00076412"/>
    </source>
</evidence>
<accession>A0AAN9GY22</accession>
<dbReference type="InterPro" id="IPR043519">
    <property type="entry name" value="NT_sf"/>
</dbReference>
<evidence type="ECO:0000256" key="13">
    <source>
        <dbReference type="ARBA" id="ARBA00080076"/>
    </source>
</evidence>
<dbReference type="GO" id="GO:0060212">
    <property type="term" value="P:negative regulation of nuclear-transcribed mRNA poly(A) tail shortening"/>
    <property type="evidence" value="ECO:0007669"/>
    <property type="project" value="UniProtKB-ARBA"/>
</dbReference>
<evidence type="ECO:0000256" key="5">
    <source>
        <dbReference type="ARBA" id="ARBA00022723"/>
    </source>
</evidence>
<dbReference type="GO" id="GO:1905870">
    <property type="term" value="P:positive regulation of 3'-UTR-mediated mRNA stabilization"/>
    <property type="evidence" value="ECO:0007669"/>
    <property type="project" value="UniProtKB-ARBA"/>
</dbReference>
<feature type="compositionally biased region" description="Basic and acidic residues" evidence="16">
    <location>
        <begin position="555"/>
        <end position="569"/>
    </location>
</feature>
<feature type="region of interest" description="Disordered" evidence="16">
    <location>
        <begin position="550"/>
        <end position="570"/>
    </location>
</feature>
<dbReference type="PANTHER" id="PTHR23092:SF24">
    <property type="entry name" value="TERMINAL NUCLEOTIDYLTRANSFERASE 4A"/>
    <property type="match status" value="1"/>
</dbReference>
<evidence type="ECO:0000256" key="12">
    <source>
        <dbReference type="ARBA" id="ARBA00076531"/>
    </source>
</evidence>
<gene>
    <name evidence="19" type="ORF">R3I93_016127</name>
</gene>
<feature type="region of interest" description="Disordered" evidence="16">
    <location>
        <begin position="142"/>
        <end position="196"/>
    </location>
</feature>
<dbReference type="Gene3D" id="3.30.460.10">
    <property type="entry name" value="Beta Polymerase, domain 2"/>
    <property type="match status" value="1"/>
</dbReference>
<proteinExistence type="inferred from homology"/>
<evidence type="ECO:0000256" key="3">
    <source>
        <dbReference type="ARBA" id="ARBA00012388"/>
    </source>
</evidence>
<dbReference type="Pfam" id="PF03828">
    <property type="entry name" value="PAP_assoc"/>
    <property type="match status" value="1"/>
</dbReference>
<comment type="similarity">
    <text evidence="2">Belongs to the DNA polymerase type-B-like family.</text>
</comment>
<evidence type="ECO:0000256" key="1">
    <source>
        <dbReference type="ARBA" id="ARBA00001936"/>
    </source>
</evidence>
<evidence type="ECO:0000256" key="10">
    <source>
        <dbReference type="ARBA" id="ARBA00067213"/>
    </source>
</evidence>
<feature type="region of interest" description="Disordered" evidence="16">
    <location>
        <begin position="582"/>
        <end position="630"/>
    </location>
</feature>
<comment type="cofactor">
    <cofactor evidence="1">
        <name>Mn(2+)</name>
        <dbReference type="ChEBI" id="CHEBI:29035"/>
    </cofactor>
</comment>